<dbReference type="Proteomes" id="UP000193900">
    <property type="component" value="Unassembled WGS sequence"/>
</dbReference>
<evidence type="ECO:0000313" key="2">
    <source>
        <dbReference type="Proteomes" id="UP000193900"/>
    </source>
</evidence>
<proteinExistence type="predicted"/>
<dbReference type="AlphaFoldDB" id="A0A1Y5TP44"/>
<evidence type="ECO:0000313" key="1">
    <source>
        <dbReference type="EMBL" id="SLN68226.1"/>
    </source>
</evidence>
<dbReference type="Gene3D" id="3.40.190.10">
    <property type="entry name" value="Periplasmic binding protein-like II"/>
    <property type="match status" value="1"/>
</dbReference>
<keyword evidence="2" id="KW-1185">Reference proteome</keyword>
<dbReference type="EMBL" id="FWFZ01000020">
    <property type="protein sequence ID" value="SLN68226.1"/>
    <property type="molecule type" value="Genomic_DNA"/>
</dbReference>
<accession>A0A1Y5TP44</accession>
<reference evidence="1 2" key="1">
    <citation type="submission" date="2017-03" db="EMBL/GenBank/DDBJ databases">
        <authorList>
            <person name="Afonso C.L."/>
            <person name="Miller P.J."/>
            <person name="Scott M.A."/>
            <person name="Spackman E."/>
            <person name="Goraichik I."/>
            <person name="Dimitrov K.M."/>
            <person name="Suarez D.L."/>
            <person name="Swayne D.E."/>
        </authorList>
    </citation>
    <scope>NUCLEOTIDE SEQUENCE [LARGE SCALE GENOMIC DNA]</scope>
    <source>
        <strain evidence="1 2">CECT 7023</strain>
    </source>
</reference>
<name>A0A1Y5TP44_9RHOB</name>
<sequence length="69" mass="7245">MNRRTVIRALAALGGAGILNVPGLRAATDKLVTTTYGGSWEQFWRDTLIPGFSAASGVNVQVDTGLGRV</sequence>
<dbReference type="RefSeq" id="WP_200812537.1">
    <property type="nucleotide sequence ID" value="NZ_FWFZ01000020.1"/>
</dbReference>
<gene>
    <name evidence="1" type="ORF">ROA7023_03303</name>
</gene>
<protein>
    <submittedName>
        <fullName evidence="1">Uncharacterized protein</fullName>
    </submittedName>
</protein>
<organism evidence="1 2">
    <name type="scientific">Roseisalinus antarcticus</name>
    <dbReference type="NCBI Taxonomy" id="254357"/>
    <lineage>
        <taxon>Bacteria</taxon>
        <taxon>Pseudomonadati</taxon>
        <taxon>Pseudomonadota</taxon>
        <taxon>Alphaproteobacteria</taxon>
        <taxon>Rhodobacterales</taxon>
        <taxon>Roseobacteraceae</taxon>
        <taxon>Roseisalinus</taxon>
    </lineage>
</organism>